<keyword evidence="3" id="KW-1185">Reference proteome</keyword>
<dbReference type="SUPFAM" id="SSF55154">
    <property type="entry name" value="CYTH-like phosphatases"/>
    <property type="match status" value="1"/>
</dbReference>
<sequence length="208" mass="24660">MRTILFVFYKKGRERMSQQVETELKNLLTKEEYEMLIIDFNLEDTEPVQQTNVYYDSPDWKLRKLGMGLRIRLYDNYAEQTLKSPISEHKMLETTDRLTHEEGQNFVDSGELKRDGFIAKKLAEHSINVADLEQVGQLSTVRYEIPAESGTYFLDASYYQDQNDYELEYETDDLENGIREFEQFLIARNINRRETVQKIARALKYPNK</sequence>
<evidence type="ECO:0000313" key="3">
    <source>
        <dbReference type="Proteomes" id="UP000501830"/>
    </source>
</evidence>
<dbReference type="Proteomes" id="UP000501830">
    <property type="component" value="Chromosome"/>
</dbReference>
<dbReference type="AlphaFoldDB" id="A0A6G7WFS5"/>
<dbReference type="InterPro" id="IPR033469">
    <property type="entry name" value="CYTH-like_dom_sf"/>
</dbReference>
<dbReference type="SMART" id="SM01118">
    <property type="entry name" value="CYTH"/>
    <property type="match status" value="1"/>
</dbReference>
<dbReference type="InterPro" id="IPR009195">
    <property type="entry name" value="Uncharacterised_YjbK"/>
</dbReference>
<dbReference type="InterPro" id="IPR023577">
    <property type="entry name" value="CYTH_domain"/>
</dbReference>
<dbReference type="RefSeq" id="WP_166062152.1">
    <property type="nucleotide sequence ID" value="NZ_CP049889.1"/>
</dbReference>
<dbReference type="KEGG" id="jpo:G7058_02945"/>
<dbReference type="CDD" id="cd07762">
    <property type="entry name" value="CYTH-like_Pase_1"/>
    <property type="match status" value="1"/>
</dbReference>
<dbReference type="Gene3D" id="2.40.320.10">
    <property type="entry name" value="Hypothetical Protein Pfu-838710-001"/>
    <property type="match status" value="1"/>
</dbReference>
<protein>
    <submittedName>
        <fullName evidence="2">CYTH domain-containing protein</fullName>
    </submittedName>
</protein>
<evidence type="ECO:0000259" key="1">
    <source>
        <dbReference type="PROSITE" id="PS51707"/>
    </source>
</evidence>
<proteinExistence type="predicted"/>
<dbReference type="PROSITE" id="PS51707">
    <property type="entry name" value="CYTH"/>
    <property type="match status" value="1"/>
</dbReference>
<gene>
    <name evidence="2" type="ORF">G7058_02945</name>
</gene>
<name>A0A6G7WFS5_9LACT</name>
<reference evidence="2 3" key="1">
    <citation type="journal article" date="2017" name="Int. J. Syst. Evol. Microbiol.">
        <title>Jeotgalibaca porci sp. nov. and Jeotgalibaca arthritidis sp. nov., isolated from pigs, and emended description of the genus Jeotgalibaca.</title>
        <authorList>
            <person name="Zamora L."/>
            <person name="Perez-Sancho M."/>
            <person name="Dominguez L."/>
            <person name="Fernandez-Garayzabal J.F."/>
            <person name="Vela A.I."/>
        </authorList>
    </citation>
    <scope>NUCLEOTIDE SEQUENCE [LARGE SCALE GENOMIC DNA]</scope>
    <source>
        <strain evidence="2 3">CCUG 69148</strain>
    </source>
</reference>
<organism evidence="2 3">
    <name type="scientific">Jeotgalibaca porci</name>
    <dbReference type="NCBI Taxonomy" id="1868793"/>
    <lineage>
        <taxon>Bacteria</taxon>
        <taxon>Bacillati</taxon>
        <taxon>Bacillota</taxon>
        <taxon>Bacilli</taxon>
        <taxon>Lactobacillales</taxon>
        <taxon>Carnobacteriaceae</taxon>
        <taxon>Jeotgalibaca</taxon>
    </lineage>
</organism>
<evidence type="ECO:0000313" key="2">
    <source>
        <dbReference type="EMBL" id="QIK51106.1"/>
    </source>
</evidence>
<dbReference type="PIRSF" id="PIRSF012526">
    <property type="entry name" value="CYTH_UCP012526"/>
    <property type="match status" value="1"/>
</dbReference>
<dbReference type="EMBL" id="CP049889">
    <property type="protein sequence ID" value="QIK51106.1"/>
    <property type="molecule type" value="Genomic_DNA"/>
</dbReference>
<dbReference type="GeneID" id="94552221"/>
<dbReference type="Pfam" id="PF01928">
    <property type="entry name" value="CYTH"/>
    <property type="match status" value="1"/>
</dbReference>
<accession>A0A6G7WFS5</accession>
<feature type="domain" description="CYTH" evidence="1">
    <location>
        <begin position="19"/>
        <end position="208"/>
    </location>
</feature>